<organism evidence="7 8">
    <name type="scientific">Pseudaestuariivita atlantica</name>
    <dbReference type="NCBI Taxonomy" id="1317121"/>
    <lineage>
        <taxon>Bacteria</taxon>
        <taxon>Pseudomonadati</taxon>
        <taxon>Pseudomonadota</taxon>
        <taxon>Alphaproteobacteria</taxon>
        <taxon>Rhodobacterales</taxon>
        <taxon>Paracoccaceae</taxon>
        <taxon>Pseudaestuariivita</taxon>
    </lineage>
</organism>
<accession>A0A0L1JQ85</accession>
<evidence type="ECO:0000256" key="4">
    <source>
        <dbReference type="PROSITE-ProRule" id="PRU00433"/>
    </source>
</evidence>
<keyword evidence="3 4" id="KW-0408">Iron</keyword>
<comment type="caution">
    <text evidence="7">The sequence shown here is derived from an EMBL/GenBank/DDBJ whole genome shotgun (WGS) entry which is preliminary data.</text>
</comment>
<feature type="chain" id="PRO_5005553836" description="Cytochrome c domain-containing protein" evidence="5">
    <location>
        <begin position="21"/>
        <end position="155"/>
    </location>
</feature>
<sequence>MKTQIATLLTSLVLAAPVYADGHATGDAEAGEKVFRKCKSCHMIQDAEGNDIVKGGRTGPNLYGVFGRQPGAEEDFGKKYGKDLIAAGETMPDGWMEEEFVAYVADPRGWLREVLDDNSARSKMSFKLTDETDARDVWAYLVSVGPAPEAAEASN</sequence>
<evidence type="ECO:0000256" key="5">
    <source>
        <dbReference type="SAM" id="SignalP"/>
    </source>
</evidence>
<evidence type="ECO:0000256" key="2">
    <source>
        <dbReference type="ARBA" id="ARBA00022723"/>
    </source>
</evidence>
<protein>
    <recommendedName>
        <fullName evidence="6">Cytochrome c domain-containing protein</fullName>
    </recommendedName>
</protein>
<evidence type="ECO:0000256" key="3">
    <source>
        <dbReference type="ARBA" id="ARBA00023004"/>
    </source>
</evidence>
<reference evidence="7 8" key="1">
    <citation type="journal article" date="2015" name="Int. J. Syst. Evol. Microbiol.">
        <title>Aestuariivita atlantica sp. nov., isolated from deep sea sediment of the Atlantic Ocean.</title>
        <authorList>
            <person name="Li G."/>
            <person name="Lai Q."/>
            <person name="Du Y."/>
            <person name="Liu X."/>
            <person name="Sun F."/>
            <person name="Shao Z."/>
        </authorList>
    </citation>
    <scope>NUCLEOTIDE SEQUENCE [LARGE SCALE GENOMIC DNA]</scope>
    <source>
        <strain evidence="7 8">22II-S11-z3</strain>
    </source>
</reference>
<feature type="domain" description="Cytochrome c" evidence="6">
    <location>
        <begin position="26"/>
        <end position="145"/>
    </location>
</feature>
<proteinExistence type="predicted"/>
<keyword evidence="1 4" id="KW-0349">Heme</keyword>
<dbReference type="RefSeq" id="WP_050531108.1">
    <property type="nucleotide sequence ID" value="NZ_AQQZ01000004.1"/>
</dbReference>
<dbReference type="GO" id="GO:0009055">
    <property type="term" value="F:electron transfer activity"/>
    <property type="evidence" value="ECO:0007669"/>
    <property type="project" value="InterPro"/>
</dbReference>
<dbReference type="Pfam" id="PF00034">
    <property type="entry name" value="Cytochrom_C"/>
    <property type="match status" value="1"/>
</dbReference>
<dbReference type="InterPro" id="IPR009056">
    <property type="entry name" value="Cyt_c-like_dom"/>
</dbReference>
<dbReference type="PROSITE" id="PS51007">
    <property type="entry name" value="CYTC"/>
    <property type="match status" value="1"/>
</dbReference>
<dbReference type="STRING" id="1317121.ATO11_11015"/>
<dbReference type="OrthoDB" id="9805828at2"/>
<dbReference type="EMBL" id="AQQZ01000004">
    <property type="protein sequence ID" value="KNG93910.1"/>
    <property type="molecule type" value="Genomic_DNA"/>
</dbReference>
<dbReference type="SUPFAM" id="SSF46626">
    <property type="entry name" value="Cytochrome c"/>
    <property type="match status" value="1"/>
</dbReference>
<keyword evidence="2 4" id="KW-0479">Metal-binding</keyword>
<dbReference type="Proteomes" id="UP000036938">
    <property type="component" value="Unassembled WGS sequence"/>
</dbReference>
<keyword evidence="8" id="KW-1185">Reference proteome</keyword>
<evidence type="ECO:0000256" key="1">
    <source>
        <dbReference type="ARBA" id="ARBA00022617"/>
    </source>
</evidence>
<feature type="signal peptide" evidence="5">
    <location>
        <begin position="1"/>
        <end position="20"/>
    </location>
</feature>
<dbReference type="InterPro" id="IPR036909">
    <property type="entry name" value="Cyt_c-like_dom_sf"/>
</dbReference>
<evidence type="ECO:0000259" key="6">
    <source>
        <dbReference type="PROSITE" id="PS51007"/>
    </source>
</evidence>
<evidence type="ECO:0000313" key="8">
    <source>
        <dbReference type="Proteomes" id="UP000036938"/>
    </source>
</evidence>
<evidence type="ECO:0000313" key="7">
    <source>
        <dbReference type="EMBL" id="KNG93910.1"/>
    </source>
</evidence>
<dbReference type="GO" id="GO:0020037">
    <property type="term" value="F:heme binding"/>
    <property type="evidence" value="ECO:0007669"/>
    <property type="project" value="InterPro"/>
</dbReference>
<name>A0A0L1JQ85_9RHOB</name>
<dbReference type="PATRIC" id="fig|1317121.7.peg.2879"/>
<dbReference type="Gene3D" id="1.10.760.10">
    <property type="entry name" value="Cytochrome c-like domain"/>
    <property type="match status" value="1"/>
</dbReference>
<dbReference type="AlphaFoldDB" id="A0A0L1JQ85"/>
<keyword evidence="5" id="KW-0732">Signal</keyword>
<gene>
    <name evidence="7" type="ORF">ATO11_11015</name>
</gene>
<dbReference type="GO" id="GO:0046872">
    <property type="term" value="F:metal ion binding"/>
    <property type="evidence" value="ECO:0007669"/>
    <property type="project" value="UniProtKB-KW"/>
</dbReference>